<dbReference type="PANTHER" id="PTHR21310">
    <property type="entry name" value="AMINOGLYCOSIDE PHOSPHOTRANSFERASE-RELATED-RELATED"/>
    <property type="match status" value="1"/>
</dbReference>
<reference evidence="1 2" key="1">
    <citation type="journal article" date="2016" name="Genome Biol. Evol.">
        <title>Divergent and convergent evolution of fungal pathogenicity.</title>
        <authorList>
            <person name="Shang Y."/>
            <person name="Xiao G."/>
            <person name="Zheng P."/>
            <person name="Cen K."/>
            <person name="Zhan S."/>
            <person name="Wang C."/>
        </authorList>
    </citation>
    <scope>NUCLEOTIDE SEQUENCE [LARGE SCALE GENOMIC DNA]</scope>
    <source>
        <strain evidence="1 2">RCEF 1005</strain>
    </source>
</reference>
<dbReference type="InterPro" id="IPR051678">
    <property type="entry name" value="AGP_Transferase"/>
</dbReference>
<evidence type="ECO:0000313" key="1">
    <source>
        <dbReference type="EMBL" id="OAA74868.1"/>
    </source>
</evidence>
<name>A0A162KH72_CORDF</name>
<dbReference type="OrthoDB" id="10003767at2759"/>
<dbReference type="AlphaFoldDB" id="A0A162KH72"/>
<dbReference type="EMBL" id="AZHF01000005">
    <property type="protein sequence ID" value="OAA74868.1"/>
    <property type="molecule type" value="Genomic_DNA"/>
</dbReference>
<evidence type="ECO:0000313" key="2">
    <source>
        <dbReference type="Proteomes" id="UP000076881"/>
    </source>
</evidence>
<comment type="caution">
    <text evidence="1">The sequence shown here is derived from an EMBL/GenBank/DDBJ whole genome shotgun (WGS) entry which is preliminary data.</text>
</comment>
<gene>
    <name evidence="1" type="ORF">LEL_06856</name>
</gene>
<protein>
    <recommendedName>
        <fullName evidence="3">Protein kinase-like domain protein</fullName>
    </recommendedName>
</protein>
<accession>A0A162KH72</accession>
<dbReference type="Proteomes" id="UP000076881">
    <property type="component" value="Unassembled WGS sequence"/>
</dbReference>
<proteinExistence type="predicted"/>
<dbReference type="PANTHER" id="PTHR21310:SF15">
    <property type="entry name" value="AMINOGLYCOSIDE PHOSPHOTRANSFERASE DOMAIN-CONTAINING PROTEIN"/>
    <property type="match status" value="1"/>
</dbReference>
<sequence>MRYIQDRLPSIRVPRIYAYEHAESPRAKAAGTSYMLIEGFYGNTLKGFELDMTVLPLSAPSHHSNTGEPIFGKMAPATLESFQGRGPFGSSTEYFLAAGHAAQARLAAQDDSSRWARLGAAVFGDIVSKMAFFADPELNHMDLGTQNIIVDDDLHLLAIIEWELAQSAPWQVNRYPMPFPLLDSLEETEQILADPNHPAHKNVLRQEATRKMYRDGFRAAEEELRSQGRPLPQSMAEVLDSTASRIFVCCTHLGRMPEQDEELVRRIVQLAFGWEDAKTSSYLADMEAALSLDQFSALFSGRTLYLALYLAKAQPLKDRCKPVY</sequence>
<keyword evidence="2" id="KW-1185">Reference proteome</keyword>
<evidence type="ECO:0008006" key="3">
    <source>
        <dbReference type="Google" id="ProtNLM"/>
    </source>
</evidence>
<organism evidence="1 2">
    <name type="scientific">Akanthomyces lecanii RCEF 1005</name>
    <dbReference type="NCBI Taxonomy" id="1081108"/>
    <lineage>
        <taxon>Eukaryota</taxon>
        <taxon>Fungi</taxon>
        <taxon>Dikarya</taxon>
        <taxon>Ascomycota</taxon>
        <taxon>Pezizomycotina</taxon>
        <taxon>Sordariomycetes</taxon>
        <taxon>Hypocreomycetidae</taxon>
        <taxon>Hypocreales</taxon>
        <taxon>Cordycipitaceae</taxon>
        <taxon>Akanthomyces</taxon>
        <taxon>Cordyceps confragosa</taxon>
    </lineage>
</organism>